<dbReference type="AlphaFoldDB" id="A0A517QXR8"/>
<dbReference type="Proteomes" id="UP000317318">
    <property type="component" value="Chromosome"/>
</dbReference>
<dbReference type="KEGG" id="svp:Pan189_07440"/>
<sequence length="148" mass="16561">MTRYRSVLLSGIVMIGSTILAGCGGPLTRTQSFHGAQRIVVTDAKSFGKETLQEARPPSEIADPSRLAAFEDFLERHQDDWKRVRDDPRTSRFQLELQADGRTLTTFWFEAGYLQRHDGGKRISAIRLSTEETAELASALGLPPHLMM</sequence>
<dbReference type="EMBL" id="CP036268">
    <property type="protein sequence ID" value="QDT36388.1"/>
    <property type="molecule type" value="Genomic_DNA"/>
</dbReference>
<dbReference type="PROSITE" id="PS51257">
    <property type="entry name" value="PROKAR_LIPOPROTEIN"/>
    <property type="match status" value="1"/>
</dbReference>
<dbReference type="RefSeq" id="WP_145362596.1">
    <property type="nucleotide sequence ID" value="NZ_CP036268.1"/>
</dbReference>
<protein>
    <recommendedName>
        <fullName evidence="3">Lipoprotein</fullName>
    </recommendedName>
</protein>
<evidence type="ECO:0000313" key="2">
    <source>
        <dbReference type="Proteomes" id="UP000317318"/>
    </source>
</evidence>
<organism evidence="1 2">
    <name type="scientific">Stratiformator vulcanicus</name>
    <dbReference type="NCBI Taxonomy" id="2527980"/>
    <lineage>
        <taxon>Bacteria</taxon>
        <taxon>Pseudomonadati</taxon>
        <taxon>Planctomycetota</taxon>
        <taxon>Planctomycetia</taxon>
        <taxon>Planctomycetales</taxon>
        <taxon>Planctomycetaceae</taxon>
        <taxon>Stratiformator</taxon>
    </lineage>
</organism>
<proteinExistence type="predicted"/>
<reference evidence="1 2" key="1">
    <citation type="submission" date="2019-02" db="EMBL/GenBank/DDBJ databases">
        <title>Deep-cultivation of Planctomycetes and their phenomic and genomic characterization uncovers novel biology.</title>
        <authorList>
            <person name="Wiegand S."/>
            <person name="Jogler M."/>
            <person name="Boedeker C."/>
            <person name="Pinto D."/>
            <person name="Vollmers J."/>
            <person name="Rivas-Marin E."/>
            <person name="Kohn T."/>
            <person name="Peeters S.H."/>
            <person name="Heuer A."/>
            <person name="Rast P."/>
            <person name="Oberbeckmann S."/>
            <person name="Bunk B."/>
            <person name="Jeske O."/>
            <person name="Meyerdierks A."/>
            <person name="Storesund J.E."/>
            <person name="Kallscheuer N."/>
            <person name="Luecker S."/>
            <person name="Lage O.M."/>
            <person name="Pohl T."/>
            <person name="Merkel B.J."/>
            <person name="Hornburger P."/>
            <person name="Mueller R.-W."/>
            <person name="Bruemmer F."/>
            <person name="Labrenz M."/>
            <person name="Spormann A.M."/>
            <person name="Op den Camp H."/>
            <person name="Overmann J."/>
            <person name="Amann R."/>
            <person name="Jetten M.S.M."/>
            <person name="Mascher T."/>
            <person name="Medema M.H."/>
            <person name="Devos D.P."/>
            <person name="Kaster A.-K."/>
            <person name="Ovreas L."/>
            <person name="Rohde M."/>
            <person name="Galperin M.Y."/>
            <person name="Jogler C."/>
        </authorList>
    </citation>
    <scope>NUCLEOTIDE SEQUENCE [LARGE SCALE GENOMIC DNA]</scope>
    <source>
        <strain evidence="1 2">Pan189</strain>
    </source>
</reference>
<name>A0A517QXR8_9PLAN</name>
<gene>
    <name evidence="1" type="ORF">Pan189_07440</name>
</gene>
<keyword evidence="2" id="KW-1185">Reference proteome</keyword>
<dbReference type="OrthoDB" id="9863472at2"/>
<evidence type="ECO:0008006" key="3">
    <source>
        <dbReference type="Google" id="ProtNLM"/>
    </source>
</evidence>
<accession>A0A517QXR8</accession>
<evidence type="ECO:0000313" key="1">
    <source>
        <dbReference type="EMBL" id="QDT36388.1"/>
    </source>
</evidence>